<organism evidence="2">
    <name type="scientific">viral metagenome</name>
    <dbReference type="NCBI Taxonomy" id="1070528"/>
    <lineage>
        <taxon>unclassified sequences</taxon>
        <taxon>metagenomes</taxon>
        <taxon>organismal metagenomes</taxon>
    </lineage>
</organism>
<protein>
    <submittedName>
        <fullName evidence="2">Uncharacterized protein</fullName>
    </submittedName>
</protein>
<proteinExistence type="predicted"/>
<reference evidence="2" key="1">
    <citation type="journal article" date="2020" name="Nature">
        <title>Giant virus diversity and host interactions through global metagenomics.</title>
        <authorList>
            <person name="Schulz F."/>
            <person name="Roux S."/>
            <person name="Paez-Espino D."/>
            <person name="Jungbluth S."/>
            <person name="Walsh D.A."/>
            <person name="Denef V.J."/>
            <person name="McMahon K.D."/>
            <person name="Konstantinidis K.T."/>
            <person name="Eloe-Fadrosh E.A."/>
            <person name="Kyrpides N.C."/>
            <person name="Woyke T."/>
        </authorList>
    </citation>
    <scope>NUCLEOTIDE SEQUENCE</scope>
    <source>
        <strain evidence="2">GVMAG-S-3300013286-35</strain>
    </source>
</reference>
<feature type="region of interest" description="Disordered" evidence="1">
    <location>
        <begin position="95"/>
        <end position="116"/>
    </location>
</feature>
<feature type="compositionally biased region" description="Acidic residues" evidence="1">
    <location>
        <begin position="904"/>
        <end position="915"/>
    </location>
</feature>
<evidence type="ECO:0000256" key="1">
    <source>
        <dbReference type="SAM" id="MobiDB-lite"/>
    </source>
</evidence>
<accession>A0A6C0KYW3</accession>
<name>A0A6C0KYW3_9ZZZZ</name>
<feature type="region of interest" description="Disordered" evidence="1">
    <location>
        <begin position="874"/>
        <end position="915"/>
    </location>
</feature>
<dbReference type="EMBL" id="MN740993">
    <property type="protein sequence ID" value="QHU21857.1"/>
    <property type="molecule type" value="Genomic_DNA"/>
</dbReference>
<sequence>MKISAIGLEKMDVVEPKRLTSLGITNVRIEEHSSLTQAPGSSTLQITGFTTVADLKRQLWIQHDGNPEWSPNRTWLAYRQSDGLYKPLDMSWDEQPEFEDGIPSPDTNPGVPDERLVDSEGNRKAVYPLLNEGLLLESIFPTTVPSLSVWTLESLIRAIKTKLENPAILHGYIQLYFPKIQSKKEALEAQDESYKLASEYIKQRTERIAAVDTLLKEDRIKKSEPFRLRHLRRWKVQIPRYHDKSLDILFYEFHTSRHVPFLRYFPAKGRSAPLLKLATGPAGFPLISDKDMLASFLEEEPNLEHGAVLIAKIPFETLASEVRATRNVAMSMYWLEDGSSYVILEAPRRDMPLEYNVFEEAKTLLHDALQSLGYPASTEIKLDELSASYRIEINSSKKLSQKDVLERVPFFSPFIEAATYQDKSTSKVNLKWKAVNNYEQEGAVYSYLTKRILEDDINIDDEAKDRIQLYIQGIMEVFGRAEQDAKRLFDDWYRRRVEVVPTGADPVAAHNTGVEIEITLSHPVYFVSFVGIDSQQTFERVVSIMTAFFYYSPSTKLEPVVEAPAKPVATVVKNAKGAKPEMARWMDLLGSEDEEEEEEEEKRPVVQQVAPGDARKVTLEPLKEWYKVQLDLYDEKLFGYSQTDKTVTVYSRTCQASSARQPNVMVAEQLEALVKEYGDAVEWVFLPPPENIILDVYALSNKDLIQEMVTRGFTDIVDDAGKPVKKKAELQKIFEDALCSETTLQGQFCRILRKKETQQDKPIWFVARAGTNLEKPTYYICAEYWCVRDMKPLMPSEFKNTLTRHGSPKTANSCPFCGGTVLEDMKNPKQGQTVIKRKGKPGKGEIHEIAGYMDNIHPQKFALPCCFTRPTVTQMKPAEGTEPIPADKRKETEEQAPVQAQQDQEQDQGADADTDENEALTKVLRTIRTQYVLKYEKRQLEPGRIGLCPQPLDEILGQVGSQSVMKSVGVAQHFKPTAKVFVRFGLGNRGSSPGLNFLELLGFYMGNLQRAGSPPTKGAKFDLPLVLTPAAVLRQLFPEKPTKADEKFLLGFRRAFERANYGNLVHEFAGSADELEQGEIQQFAQQMGVPFKKETQHMRQHITRLANAWHNFVNYIKDENSPKNLTHFENLFACPNVIFPQGLLLVVFEGSTDEEGNQTLKIRCPEYGVSEFSQKYRPPISFLWHDTQTNAFEPLLYIEGIEEPDKKKKQQYLMFPTIHTEDTKFTKISPEIQNSLRDFIKQYLSYVEGCGRVSSPAHPWLPDLDSATMPRISELLALKTTEIEPQAILRDRSNRLVGLIYKTAGDSLFIPALEDGSMGLQLKGVYDTESLPMPSLDTLLTHLTGKTGLAKITGLKPSEILIHSKEQKYIALRLACGATIPFAPMAITSVATHPAFTALMKKGAKPIAILPWTEDIRFLRMSQLTTETLDVVPEAVIEEAYEYLRISLSEWLQSNTKDAKSVLKQLIGLRNSRLPLYELRRRGDILLEPIIHNWIDVSPHKEAIPALSLLRKDCRVEAKEGCQASPMCSWIGSECKIHAGTSSQIPDIKVYFTSRIIDEIMRYPARSDELLEQGVSKIRNPMGLVRTEDSVLTMKSKISDLAAELELDYVPQDEYSAGLSYPEDVHDETLGRPEKPERIELPLEWKKSGLRRIPADPSIEDRFVASITTATSLKYKAIELLVKTERKQRGLKPEAAIQWNDTDWWCFSQALDTNIIITKYMYESDTTRPYKWFKSPSNNAYLIVLVIENTEVLQSNKNPLTLNDLPKSIRTFLDSSFAAAPGLV</sequence>
<evidence type="ECO:0000313" key="2">
    <source>
        <dbReference type="EMBL" id="QHU21857.1"/>
    </source>
</evidence>